<gene>
    <name evidence="2" type="ORF">RchiOBHm_Chr5g0015571</name>
</gene>
<name>A0A2P6Q607_ROSCH</name>
<keyword evidence="3" id="KW-1185">Reference proteome</keyword>
<reference evidence="2 3" key="1">
    <citation type="journal article" date="2018" name="Nat. Genet.">
        <title>The Rosa genome provides new insights in the design of modern roses.</title>
        <authorList>
            <person name="Bendahmane M."/>
        </authorList>
    </citation>
    <scope>NUCLEOTIDE SEQUENCE [LARGE SCALE GENOMIC DNA]</scope>
    <source>
        <strain evidence="3">cv. Old Blush</strain>
    </source>
</reference>
<comment type="caution">
    <text evidence="2">The sequence shown here is derived from an EMBL/GenBank/DDBJ whole genome shotgun (WGS) entry which is preliminary data.</text>
</comment>
<dbReference type="Proteomes" id="UP000238479">
    <property type="component" value="Chromosome 5"/>
</dbReference>
<dbReference type="EMBL" id="PDCK01000043">
    <property type="protein sequence ID" value="PRQ29599.1"/>
    <property type="molecule type" value="Genomic_DNA"/>
</dbReference>
<organism evidence="2 3">
    <name type="scientific">Rosa chinensis</name>
    <name type="common">China rose</name>
    <dbReference type="NCBI Taxonomy" id="74649"/>
    <lineage>
        <taxon>Eukaryota</taxon>
        <taxon>Viridiplantae</taxon>
        <taxon>Streptophyta</taxon>
        <taxon>Embryophyta</taxon>
        <taxon>Tracheophyta</taxon>
        <taxon>Spermatophyta</taxon>
        <taxon>Magnoliopsida</taxon>
        <taxon>eudicotyledons</taxon>
        <taxon>Gunneridae</taxon>
        <taxon>Pentapetalae</taxon>
        <taxon>rosids</taxon>
        <taxon>fabids</taxon>
        <taxon>Rosales</taxon>
        <taxon>Rosaceae</taxon>
        <taxon>Rosoideae</taxon>
        <taxon>Rosoideae incertae sedis</taxon>
        <taxon>Rosa</taxon>
    </lineage>
</organism>
<accession>A0A2P6Q607</accession>
<protein>
    <submittedName>
        <fullName evidence="2">Uncharacterized protein</fullName>
    </submittedName>
</protein>
<proteinExistence type="predicted"/>
<evidence type="ECO:0000256" key="1">
    <source>
        <dbReference type="SAM" id="MobiDB-lite"/>
    </source>
</evidence>
<evidence type="ECO:0000313" key="3">
    <source>
        <dbReference type="Proteomes" id="UP000238479"/>
    </source>
</evidence>
<feature type="region of interest" description="Disordered" evidence="1">
    <location>
        <begin position="68"/>
        <end position="118"/>
    </location>
</feature>
<dbReference type="AlphaFoldDB" id="A0A2P6Q607"/>
<evidence type="ECO:0000313" key="2">
    <source>
        <dbReference type="EMBL" id="PRQ29599.1"/>
    </source>
</evidence>
<dbReference type="Gramene" id="PRQ29599">
    <property type="protein sequence ID" value="PRQ29599"/>
    <property type="gene ID" value="RchiOBHm_Chr5g0015571"/>
</dbReference>
<sequence length="118" mass="12862">MRKKFQPSALHLANLIVPAPSQFSGHICSHFRLLPIVFDLSSVFLEKLSLLKGNNFANVFLKPKITDQVPSLRPQSDGEAQERDGATNAISASSPGPIAGTARRSRAFSKRNDSDSSR</sequence>